<proteinExistence type="predicted"/>
<feature type="transmembrane region" description="Helical" evidence="1">
    <location>
        <begin position="54"/>
        <end position="75"/>
    </location>
</feature>
<organism evidence="2 3">
    <name type="scientific">Actinomycetospora atypica</name>
    <dbReference type="NCBI Taxonomy" id="1290095"/>
    <lineage>
        <taxon>Bacteria</taxon>
        <taxon>Bacillati</taxon>
        <taxon>Actinomycetota</taxon>
        <taxon>Actinomycetes</taxon>
        <taxon>Pseudonocardiales</taxon>
        <taxon>Pseudonocardiaceae</taxon>
        <taxon>Actinomycetospora</taxon>
    </lineage>
</organism>
<protein>
    <submittedName>
        <fullName evidence="2">Uncharacterized protein</fullName>
    </submittedName>
</protein>
<dbReference type="EMBL" id="JBHSIV010000012">
    <property type="protein sequence ID" value="MFC5063204.1"/>
    <property type="molecule type" value="Genomic_DNA"/>
</dbReference>
<keyword evidence="1" id="KW-0472">Membrane</keyword>
<feature type="transmembrane region" description="Helical" evidence="1">
    <location>
        <begin position="120"/>
        <end position="139"/>
    </location>
</feature>
<keyword evidence="1" id="KW-0812">Transmembrane</keyword>
<gene>
    <name evidence="2" type="ORF">ACFPBZ_13375</name>
</gene>
<feature type="transmembrane region" description="Helical" evidence="1">
    <location>
        <begin position="26"/>
        <end position="48"/>
    </location>
</feature>
<reference evidence="3" key="1">
    <citation type="journal article" date="2019" name="Int. J. Syst. Evol. Microbiol.">
        <title>The Global Catalogue of Microorganisms (GCM) 10K type strain sequencing project: providing services to taxonomists for standard genome sequencing and annotation.</title>
        <authorList>
            <consortium name="The Broad Institute Genomics Platform"/>
            <consortium name="The Broad Institute Genome Sequencing Center for Infectious Disease"/>
            <person name="Wu L."/>
            <person name="Ma J."/>
        </authorList>
    </citation>
    <scope>NUCLEOTIDE SEQUENCE [LARGE SCALE GENOMIC DNA]</scope>
    <source>
        <strain evidence="3">CGMCC 4.7093</strain>
    </source>
</reference>
<feature type="transmembrane region" description="Helical" evidence="1">
    <location>
        <begin position="272"/>
        <end position="288"/>
    </location>
</feature>
<feature type="transmembrane region" description="Helical" evidence="1">
    <location>
        <begin position="219"/>
        <end position="241"/>
    </location>
</feature>
<feature type="transmembrane region" description="Helical" evidence="1">
    <location>
        <begin position="450"/>
        <end position="469"/>
    </location>
</feature>
<comment type="caution">
    <text evidence="2">The sequence shown here is derived from an EMBL/GenBank/DDBJ whole genome shotgun (WGS) entry which is preliminary data.</text>
</comment>
<keyword evidence="3" id="KW-1185">Reference proteome</keyword>
<dbReference type="Proteomes" id="UP001595947">
    <property type="component" value="Unassembled WGS sequence"/>
</dbReference>
<evidence type="ECO:0000256" key="1">
    <source>
        <dbReference type="SAM" id="Phobius"/>
    </source>
</evidence>
<feature type="transmembrane region" description="Helical" evidence="1">
    <location>
        <begin position="87"/>
        <end position="108"/>
    </location>
</feature>
<feature type="transmembrane region" description="Helical" evidence="1">
    <location>
        <begin position="475"/>
        <end position="495"/>
    </location>
</feature>
<feature type="transmembrane region" description="Helical" evidence="1">
    <location>
        <begin position="169"/>
        <end position="189"/>
    </location>
</feature>
<dbReference type="RefSeq" id="WP_378036553.1">
    <property type="nucleotide sequence ID" value="NZ_JBHSIV010000012.1"/>
</dbReference>
<sequence length="513" mass="55080">MTLALLPPVAAEADPASGRRLTGLEFLLPLFSVVTLLVVPLALFVAPVLELGPVSFGVPAALFAVSVVYCAVRLGSLMWEAEPRWSVLGLWMFSYAWFAVSGLTQTLADRNPLGLTLPHTLATEQAALLLAGLLSFDLASRLRPRRPGGALPEALTRRLRGRVLSPDRVLLLGVGTLVTAPGFIALLGGPRVLLADRQSVYEQLSASGLYSSASNATGGLVAVIGGVLPFVALICLAKLLVDDPVFRRRAEAWALGVALVGLNVLMNNPISNARYWAFAIVLAFFFTWRGSARPAVLTSFVTVFALSALIVFPYLDAFRVSESTMKLYGVRTPAYDQPVDFVLGKTDYASITDIAVAIRVAEHQGHTYGRQLLGAATFWVPRSLWPDKPDNTAFLIADEISFPNRNLDSPLWAEGYVDFGWVGACGLLALCGLAARRLDDAFVALRGLRTRAVPLVAVAVPVIAGYEYILIRGSLLQAMARIVTLLVLLVAVSHVPRPAARHEARPEPAGSLP</sequence>
<evidence type="ECO:0000313" key="2">
    <source>
        <dbReference type="EMBL" id="MFC5063204.1"/>
    </source>
</evidence>
<accession>A0ABV9YM78</accession>
<feature type="transmembrane region" description="Helical" evidence="1">
    <location>
        <begin position="295"/>
        <end position="315"/>
    </location>
</feature>
<name>A0ABV9YM78_9PSEU</name>
<evidence type="ECO:0000313" key="3">
    <source>
        <dbReference type="Proteomes" id="UP001595947"/>
    </source>
</evidence>
<keyword evidence="1" id="KW-1133">Transmembrane helix</keyword>